<sequence>MRKLVRVTLTPLAPANPANTGAGSDGLLWVLSARTGSTANTGYTGYAGSAVGAARPYTLTVRAGAMTGAPGVAGPRGGPLDEHLAVDADRCRDRWALDCADVLLAAHPRPPAAALRILAELRAAHPGCRLTAAALTGGGWAVAGGPDPRVVTLPCPKNPRRSLLPSCLHAWLVAGGTLGEVEARRSHPMAIGHGNRRPRGPLPPPYNRV</sequence>
<accession>A0ABQ5P3I2</accession>
<evidence type="ECO:0000313" key="2">
    <source>
        <dbReference type="EMBL" id="GLF97072.1"/>
    </source>
</evidence>
<reference evidence="2 3" key="1">
    <citation type="submission" date="2022-10" db="EMBL/GenBank/DDBJ databases">
        <title>Draft genome sequence of Streptomyces sp. YSPA8.</title>
        <authorList>
            <person name="Moriuchi R."/>
            <person name="Dohra H."/>
            <person name="Yamamura H."/>
            <person name="Kodani S."/>
        </authorList>
    </citation>
    <scope>NUCLEOTIDE SEQUENCE [LARGE SCALE GENOMIC DNA]</scope>
    <source>
        <strain evidence="2 3">YSPA8</strain>
    </source>
</reference>
<evidence type="ECO:0000256" key="1">
    <source>
        <dbReference type="SAM" id="MobiDB-lite"/>
    </source>
</evidence>
<keyword evidence="3" id="KW-1185">Reference proteome</keyword>
<feature type="compositionally biased region" description="Pro residues" evidence="1">
    <location>
        <begin position="200"/>
        <end position="209"/>
    </location>
</feature>
<name>A0ABQ5P3I2_9ACTN</name>
<dbReference type="Proteomes" id="UP001291653">
    <property type="component" value="Unassembled WGS sequence"/>
</dbReference>
<organism evidence="2 3">
    <name type="scientific">Streptomyces yaizuensis</name>
    <dbReference type="NCBI Taxonomy" id="2989713"/>
    <lineage>
        <taxon>Bacteria</taxon>
        <taxon>Bacillati</taxon>
        <taxon>Actinomycetota</taxon>
        <taxon>Actinomycetes</taxon>
        <taxon>Kitasatosporales</taxon>
        <taxon>Streptomycetaceae</taxon>
        <taxon>Streptomyces</taxon>
    </lineage>
</organism>
<gene>
    <name evidence="2" type="ORF">SYYSPA8_22265</name>
</gene>
<feature type="region of interest" description="Disordered" evidence="1">
    <location>
        <begin position="190"/>
        <end position="209"/>
    </location>
</feature>
<evidence type="ECO:0000313" key="3">
    <source>
        <dbReference type="Proteomes" id="UP001291653"/>
    </source>
</evidence>
<proteinExistence type="predicted"/>
<dbReference type="RefSeq" id="WP_323449076.1">
    <property type="nucleotide sequence ID" value="NZ_BSBI01000009.1"/>
</dbReference>
<protein>
    <submittedName>
        <fullName evidence="2">Uncharacterized protein</fullName>
    </submittedName>
</protein>
<dbReference type="EMBL" id="BSBI01000009">
    <property type="protein sequence ID" value="GLF97072.1"/>
    <property type="molecule type" value="Genomic_DNA"/>
</dbReference>
<comment type="caution">
    <text evidence="2">The sequence shown here is derived from an EMBL/GenBank/DDBJ whole genome shotgun (WGS) entry which is preliminary data.</text>
</comment>